<dbReference type="AlphaFoldDB" id="A0A6I3KI64"/>
<feature type="signal peptide" evidence="1">
    <location>
        <begin position="1"/>
        <end position="19"/>
    </location>
</feature>
<accession>A0A6I3KI64</accession>
<feature type="chain" id="PRO_5026254162" evidence="1">
    <location>
        <begin position="20"/>
        <end position="79"/>
    </location>
</feature>
<reference evidence="2 3" key="1">
    <citation type="submission" date="2019-11" db="EMBL/GenBank/DDBJ databases">
        <title>Identification of a novel strain.</title>
        <authorList>
            <person name="Xu Q."/>
            <person name="Wang G."/>
        </authorList>
    </citation>
    <scope>NUCLEOTIDE SEQUENCE [LARGE SCALE GENOMIC DNA]</scope>
    <source>
        <strain evidence="3">xq</strain>
    </source>
</reference>
<dbReference type="RefSeq" id="WP_154738505.1">
    <property type="nucleotide sequence ID" value="NZ_WMBQ01000001.1"/>
</dbReference>
<comment type="caution">
    <text evidence="2">The sequence shown here is derived from an EMBL/GenBank/DDBJ whole genome shotgun (WGS) entry which is preliminary data.</text>
</comment>
<organism evidence="2 3">
    <name type="scientific">Hyphomicrobium album</name>
    <dbReference type="NCBI Taxonomy" id="2665159"/>
    <lineage>
        <taxon>Bacteria</taxon>
        <taxon>Pseudomonadati</taxon>
        <taxon>Pseudomonadota</taxon>
        <taxon>Alphaproteobacteria</taxon>
        <taxon>Hyphomicrobiales</taxon>
        <taxon>Hyphomicrobiaceae</taxon>
        <taxon>Hyphomicrobium</taxon>
    </lineage>
</organism>
<protein>
    <submittedName>
        <fullName evidence="2">Uncharacterized protein</fullName>
    </submittedName>
</protein>
<gene>
    <name evidence="2" type="ORF">GIW81_06690</name>
</gene>
<keyword evidence="1" id="KW-0732">Signal</keyword>
<evidence type="ECO:0000313" key="2">
    <source>
        <dbReference type="EMBL" id="MTD94023.1"/>
    </source>
</evidence>
<dbReference type="Proteomes" id="UP000440694">
    <property type="component" value="Unassembled WGS sequence"/>
</dbReference>
<keyword evidence="3" id="KW-1185">Reference proteome</keyword>
<evidence type="ECO:0000256" key="1">
    <source>
        <dbReference type="SAM" id="SignalP"/>
    </source>
</evidence>
<evidence type="ECO:0000313" key="3">
    <source>
        <dbReference type="Proteomes" id="UP000440694"/>
    </source>
</evidence>
<name>A0A6I3KI64_9HYPH</name>
<sequence length="79" mass="7848">MRALIILAALVCLAGPALADTCSAQATAKSLNGAAQISFIKKCTADVTAKCGADAKAKKLHGAAETSFTAKCVHDGSGV</sequence>
<dbReference type="EMBL" id="WMBQ01000001">
    <property type="protein sequence ID" value="MTD94023.1"/>
    <property type="molecule type" value="Genomic_DNA"/>
</dbReference>
<proteinExistence type="predicted"/>